<name>T1IEL1_RHOPR</name>
<dbReference type="EMBL" id="ACPB03009822">
    <property type="status" value="NOT_ANNOTATED_CDS"/>
    <property type="molecule type" value="Genomic_DNA"/>
</dbReference>
<accession>T1IEL1</accession>
<organism evidence="1 2">
    <name type="scientific">Rhodnius prolixus</name>
    <name type="common">Triatomid bug</name>
    <dbReference type="NCBI Taxonomy" id="13249"/>
    <lineage>
        <taxon>Eukaryota</taxon>
        <taxon>Metazoa</taxon>
        <taxon>Ecdysozoa</taxon>
        <taxon>Arthropoda</taxon>
        <taxon>Hexapoda</taxon>
        <taxon>Insecta</taxon>
        <taxon>Pterygota</taxon>
        <taxon>Neoptera</taxon>
        <taxon>Paraneoptera</taxon>
        <taxon>Hemiptera</taxon>
        <taxon>Heteroptera</taxon>
        <taxon>Panheteroptera</taxon>
        <taxon>Cimicomorpha</taxon>
        <taxon>Reduviidae</taxon>
        <taxon>Triatominae</taxon>
        <taxon>Rhodnius</taxon>
    </lineage>
</organism>
<evidence type="ECO:0000313" key="2">
    <source>
        <dbReference type="Proteomes" id="UP000015103"/>
    </source>
</evidence>
<evidence type="ECO:0000313" key="1">
    <source>
        <dbReference type="EnsemblMetazoa" id="RPRC014731-PA"/>
    </source>
</evidence>
<protein>
    <submittedName>
        <fullName evidence="1">Uncharacterized protein</fullName>
    </submittedName>
</protein>
<sequence length="103" mass="11738">MKIGDPARSAQFNQVAENQEDIQGSSCGGRIWMKTCKRSDIRQWTAWNSGQVRASLPEKKEKLVRVLDDIDIIVQCGSWLQTVVSPYGLNTLIFFNKKHPLLF</sequence>
<reference evidence="1" key="1">
    <citation type="submission" date="2015-05" db="UniProtKB">
        <authorList>
            <consortium name="EnsemblMetazoa"/>
        </authorList>
    </citation>
    <scope>IDENTIFICATION</scope>
</reference>
<dbReference type="HOGENOM" id="CLU_2267043_0_0_1"/>
<dbReference type="EnsemblMetazoa" id="RPRC014731-RA">
    <property type="protein sequence ID" value="RPRC014731-PA"/>
    <property type="gene ID" value="RPRC014731"/>
</dbReference>
<proteinExistence type="predicted"/>
<keyword evidence="2" id="KW-1185">Reference proteome</keyword>
<dbReference type="InParanoid" id="T1IEL1"/>
<dbReference type="Proteomes" id="UP000015103">
    <property type="component" value="Unassembled WGS sequence"/>
</dbReference>
<dbReference type="VEuPathDB" id="VectorBase:RPRC014731"/>
<dbReference type="AlphaFoldDB" id="T1IEL1"/>